<dbReference type="GO" id="GO:0006310">
    <property type="term" value="P:DNA recombination"/>
    <property type="evidence" value="ECO:0007669"/>
    <property type="project" value="UniProtKB-KW"/>
</dbReference>
<dbReference type="Pfam" id="PF24624">
    <property type="entry name" value="Int_N"/>
    <property type="match status" value="1"/>
</dbReference>
<evidence type="ECO:0000256" key="1">
    <source>
        <dbReference type="ARBA" id="ARBA00022908"/>
    </source>
</evidence>
<dbReference type="EMBL" id="CP158271">
    <property type="protein sequence ID" value="XDJ94309.1"/>
    <property type="molecule type" value="Genomic_DNA"/>
</dbReference>
<dbReference type="SUPFAM" id="SSF56349">
    <property type="entry name" value="DNA breaking-rejoining enzymes"/>
    <property type="match status" value="1"/>
</dbReference>
<name>A0AB39GQK3_9BURK</name>
<accession>A0AB39GQK3</accession>
<dbReference type="InterPro" id="IPR050090">
    <property type="entry name" value="Tyrosine_recombinase_XerCD"/>
</dbReference>
<evidence type="ECO:0000313" key="10">
    <source>
        <dbReference type="EMBL" id="XDJ95452.1"/>
    </source>
</evidence>
<evidence type="ECO:0000256" key="2">
    <source>
        <dbReference type="ARBA" id="ARBA00023125"/>
    </source>
</evidence>
<dbReference type="Pfam" id="PF00589">
    <property type="entry name" value="Phage_integrase"/>
    <property type="match status" value="1"/>
</dbReference>
<dbReference type="EMBL" id="CP158273">
    <property type="protein sequence ID" value="XDJ95452.1"/>
    <property type="molecule type" value="Genomic_DNA"/>
</dbReference>
<keyword evidence="1" id="KW-0229">DNA integration</keyword>
<dbReference type="EMBL" id="CP158272">
    <property type="protein sequence ID" value="XDJ98100.1"/>
    <property type="molecule type" value="Genomic_DNA"/>
</dbReference>
<dbReference type="EMBL" id="CP158269">
    <property type="protein sequence ID" value="XDJ87134.1"/>
    <property type="molecule type" value="Genomic_DNA"/>
</dbReference>
<evidence type="ECO:0000259" key="6">
    <source>
        <dbReference type="PROSITE" id="PS51900"/>
    </source>
</evidence>
<keyword evidence="2 4" id="KW-0238">DNA-binding</keyword>
<dbReference type="InterPro" id="IPR011010">
    <property type="entry name" value="DNA_brk_join_enz"/>
</dbReference>
<dbReference type="PANTHER" id="PTHR30349">
    <property type="entry name" value="PHAGE INTEGRASE-RELATED"/>
    <property type="match status" value="1"/>
</dbReference>
<dbReference type="AlphaFoldDB" id="A0AB39GQK3"/>
<dbReference type="GO" id="GO:0015074">
    <property type="term" value="P:DNA integration"/>
    <property type="evidence" value="ECO:0007669"/>
    <property type="project" value="UniProtKB-KW"/>
</dbReference>
<protein>
    <submittedName>
        <fullName evidence="9">Tyrosine-type recombinase/integrase</fullName>
    </submittedName>
</protein>
<evidence type="ECO:0000313" key="8">
    <source>
        <dbReference type="EMBL" id="XDJ91078.1"/>
    </source>
</evidence>
<evidence type="ECO:0000313" key="11">
    <source>
        <dbReference type="EMBL" id="XDJ98100.1"/>
    </source>
</evidence>
<proteinExistence type="predicted"/>
<evidence type="ECO:0000313" key="7">
    <source>
        <dbReference type="EMBL" id="XDJ87134.1"/>
    </source>
</evidence>
<organism evidence="9">
    <name type="scientific">Castellaniella ginsengisoli</name>
    <dbReference type="NCBI Taxonomy" id="546114"/>
    <lineage>
        <taxon>Bacteria</taxon>
        <taxon>Pseudomonadati</taxon>
        <taxon>Pseudomonadota</taxon>
        <taxon>Betaproteobacteria</taxon>
        <taxon>Burkholderiales</taxon>
        <taxon>Alcaligenaceae</taxon>
        <taxon>Castellaniella</taxon>
    </lineage>
</organism>
<dbReference type="InterPro" id="IPR013762">
    <property type="entry name" value="Integrase-like_cat_sf"/>
</dbReference>
<keyword evidence="3" id="KW-0233">DNA recombination</keyword>
<evidence type="ECO:0000256" key="4">
    <source>
        <dbReference type="PROSITE-ProRule" id="PRU01248"/>
    </source>
</evidence>
<dbReference type="InterPro" id="IPR010998">
    <property type="entry name" value="Integrase_recombinase_N"/>
</dbReference>
<gene>
    <name evidence="9" type="ORF">ABRY95_04720</name>
    <name evidence="7" type="ORF">ABRY98_09300</name>
    <name evidence="10" type="ORF">ABRZ05_10190</name>
    <name evidence="11" type="ORF">ABRZ11_09845</name>
    <name evidence="8" type="ORF">ABRZ12_01955</name>
</gene>
<feature type="domain" description="Tyr recombinase" evidence="5">
    <location>
        <begin position="160"/>
        <end position="325"/>
    </location>
</feature>
<dbReference type="RefSeq" id="WP_368648904.1">
    <property type="nucleotide sequence ID" value="NZ_CP158269.1"/>
</dbReference>
<dbReference type="InterPro" id="IPR044068">
    <property type="entry name" value="CB"/>
</dbReference>
<evidence type="ECO:0000259" key="5">
    <source>
        <dbReference type="PROSITE" id="PS51898"/>
    </source>
</evidence>
<evidence type="ECO:0000313" key="9">
    <source>
        <dbReference type="EMBL" id="XDJ94309.1"/>
    </source>
</evidence>
<dbReference type="PROSITE" id="PS51900">
    <property type="entry name" value="CB"/>
    <property type="match status" value="1"/>
</dbReference>
<dbReference type="GO" id="GO:0003677">
    <property type="term" value="F:DNA binding"/>
    <property type="evidence" value="ECO:0007669"/>
    <property type="project" value="UniProtKB-UniRule"/>
</dbReference>
<dbReference type="InterPro" id="IPR002104">
    <property type="entry name" value="Integrase_catalytic"/>
</dbReference>
<dbReference type="CDD" id="cd00796">
    <property type="entry name" value="INT_Rci_Hp1_C"/>
    <property type="match status" value="1"/>
</dbReference>
<dbReference type="EMBL" id="CP158270">
    <property type="protein sequence ID" value="XDJ91078.1"/>
    <property type="molecule type" value="Genomic_DNA"/>
</dbReference>
<evidence type="ECO:0000256" key="3">
    <source>
        <dbReference type="ARBA" id="ARBA00023172"/>
    </source>
</evidence>
<reference evidence="9" key="1">
    <citation type="submission" date="2024-05" db="EMBL/GenBank/DDBJ databases">
        <authorList>
            <person name="Luo Y.-C."/>
            <person name="Nicholds J."/>
            <person name="Mortimer T."/>
            <person name="Maboni G."/>
        </authorList>
    </citation>
    <scope>NUCLEOTIDE SEQUENCE</scope>
    <source>
        <strain evidence="10">124370</strain>
        <strain evidence="11">124566</strain>
        <strain evidence="9">124953</strain>
        <strain evidence="8">130308</strain>
        <strain evidence="7">130416</strain>
    </source>
</reference>
<sequence length="336" mass="38340">MTIKKGVSGWVADIQPGGRGGKRYRKTFNTQAEAKHWEAWLKTNVVQNPAWQPEKKDTRRMLELAKLWYDNHAKELRAGENTYSRVKLALEAMGNPIASQFKETTFTEYRAKRLEAGIALNTVNREHSYLRAMVNELIALKIWKGANPLEGIKQLKIQENELRYLQEDEIKRLLAQLARSSNRHALTVSKICLATGARWSEAEHLRNTQIMHGKVQFARTKTNKARAVPLAKDLVDEITGHERPDPRSPRLFEYCLGAFREAIEKASIELPKGQMTHVLRHTFASHFMINGGNIIVLQRILGHVNLTTTMRYAHLAPAHLEEAKRLNPLANLSLFS</sequence>
<dbReference type="PANTHER" id="PTHR30349:SF93">
    <property type="entry name" value="FELS-2 PROPHAGE PROTEIN"/>
    <property type="match status" value="1"/>
</dbReference>
<feature type="domain" description="Core-binding (CB)" evidence="6">
    <location>
        <begin position="59"/>
        <end position="138"/>
    </location>
</feature>
<dbReference type="Gene3D" id="1.10.150.130">
    <property type="match status" value="1"/>
</dbReference>
<dbReference type="InterPro" id="IPR057084">
    <property type="entry name" value="Int_N"/>
</dbReference>
<dbReference type="PROSITE" id="PS51898">
    <property type="entry name" value="TYR_RECOMBINASE"/>
    <property type="match status" value="1"/>
</dbReference>
<dbReference type="Gene3D" id="1.10.443.10">
    <property type="entry name" value="Intergrase catalytic core"/>
    <property type="match status" value="1"/>
</dbReference>